<dbReference type="InterPro" id="IPR004843">
    <property type="entry name" value="Calcineurin-like_PHP"/>
</dbReference>
<dbReference type="AlphaFoldDB" id="A0A376G624"/>
<evidence type="ECO:0000313" key="3">
    <source>
        <dbReference type="Proteomes" id="UP000254737"/>
    </source>
</evidence>
<dbReference type="Gene3D" id="3.60.21.10">
    <property type="match status" value="1"/>
</dbReference>
<gene>
    <name evidence="2" type="ORF">NCTC13456_02110</name>
</gene>
<dbReference type="RefSeq" id="WP_115000414.1">
    <property type="nucleotide sequence ID" value="NZ_UFXS01000001.1"/>
</dbReference>
<dbReference type="InterPro" id="IPR029052">
    <property type="entry name" value="Metallo-depent_PP-like"/>
</dbReference>
<dbReference type="SUPFAM" id="SSF56300">
    <property type="entry name" value="Metallo-dependent phosphatases"/>
    <property type="match status" value="1"/>
</dbReference>
<dbReference type="GO" id="GO:0016787">
    <property type="term" value="F:hydrolase activity"/>
    <property type="evidence" value="ECO:0007669"/>
    <property type="project" value="InterPro"/>
</dbReference>
<evidence type="ECO:0000259" key="1">
    <source>
        <dbReference type="Pfam" id="PF00149"/>
    </source>
</evidence>
<proteinExistence type="predicted"/>
<name>A0A376G624_9FLAO</name>
<accession>A0A376G624</accession>
<dbReference type="EMBL" id="UFXS01000001">
    <property type="protein sequence ID" value="STD56129.1"/>
    <property type="molecule type" value="Genomic_DNA"/>
</dbReference>
<dbReference type="CDD" id="cd00838">
    <property type="entry name" value="MPP_superfamily"/>
    <property type="match status" value="1"/>
</dbReference>
<sequence length="272" mass="30831">MQKIRINEILEKPIEEIPFLTISQNSFEPQIYNLPIYVGFVENLPKTVDAIVATSDLQGIVIQNDKEILLGEILAKTFPILFEMYFPNLELKKSIAILCGDLYTNLLKRGTSGNPINVWKEFSEIFKWTIGVAGNHDDFGDRIDELNQLTNVKLLLNETISVDKLTISGLSGIIGRSDKNFRLRDIDYYNSITKLIKKNPDFLLTHLSPAINSKQFIGDEKLTVILENGNPLISFCGHVHWDTNHPVVLANETQVLNLDTKVYILIDKNNFG</sequence>
<reference evidence="2 3" key="1">
    <citation type="submission" date="2018-06" db="EMBL/GenBank/DDBJ databases">
        <authorList>
            <consortium name="Pathogen Informatics"/>
            <person name="Doyle S."/>
        </authorList>
    </citation>
    <scope>NUCLEOTIDE SEQUENCE [LARGE SCALE GENOMIC DNA]</scope>
    <source>
        <strain evidence="2 3">NCTC13456</strain>
    </source>
</reference>
<protein>
    <recommendedName>
        <fullName evidence="1">Calcineurin-like phosphoesterase domain-containing protein</fullName>
    </recommendedName>
</protein>
<evidence type="ECO:0000313" key="2">
    <source>
        <dbReference type="EMBL" id="STD56129.1"/>
    </source>
</evidence>
<dbReference type="Pfam" id="PF00149">
    <property type="entry name" value="Metallophos"/>
    <property type="match status" value="1"/>
</dbReference>
<organism evidence="2 3">
    <name type="scientific">Empedobacter falsenii</name>
    <dbReference type="NCBI Taxonomy" id="343874"/>
    <lineage>
        <taxon>Bacteria</taxon>
        <taxon>Pseudomonadati</taxon>
        <taxon>Bacteroidota</taxon>
        <taxon>Flavobacteriia</taxon>
        <taxon>Flavobacteriales</taxon>
        <taxon>Weeksellaceae</taxon>
        <taxon>Empedobacter</taxon>
    </lineage>
</organism>
<dbReference type="Proteomes" id="UP000254737">
    <property type="component" value="Unassembled WGS sequence"/>
</dbReference>
<feature type="domain" description="Calcineurin-like phosphoesterase" evidence="1">
    <location>
        <begin position="53"/>
        <end position="241"/>
    </location>
</feature>